<evidence type="ECO:0000313" key="2">
    <source>
        <dbReference type="Proteomes" id="UP001299235"/>
    </source>
</evidence>
<comment type="caution">
    <text evidence="1">The sequence shown here is derived from an EMBL/GenBank/DDBJ whole genome shotgun (WGS) entry which is preliminary data.</text>
</comment>
<dbReference type="RefSeq" id="WP_022118393.1">
    <property type="nucleotide sequence ID" value="NZ_JAJEQE010000043.1"/>
</dbReference>
<gene>
    <name evidence="1" type="ORF">LKD42_11255</name>
</gene>
<name>A0ABS8EX87_9FIRM</name>
<dbReference type="EMBL" id="JAJEQE010000043">
    <property type="protein sequence ID" value="MCC2149821.1"/>
    <property type="molecule type" value="Genomic_DNA"/>
</dbReference>
<dbReference type="InterPro" id="IPR041881">
    <property type="entry name" value="PqqD_sf"/>
</dbReference>
<evidence type="ECO:0000313" key="1">
    <source>
        <dbReference type="EMBL" id="MCC2149821.1"/>
    </source>
</evidence>
<accession>A0ABS8EX87</accession>
<sequence>MEAKRFVLRKVAGENILVPVGNTALTFNGLVTLNESGAFLWKHMEKNRTREELVQEVLQEYEVSEEQARLDIGQFLTYLAKAGVLE</sequence>
<keyword evidence="2" id="KW-1185">Reference proteome</keyword>
<dbReference type="Proteomes" id="UP001299235">
    <property type="component" value="Unassembled WGS sequence"/>
</dbReference>
<protein>
    <submittedName>
        <fullName evidence="1">PqqD family protein</fullName>
    </submittedName>
</protein>
<dbReference type="Gene3D" id="1.10.10.1150">
    <property type="entry name" value="Coenzyme PQQ synthesis protein D (PqqD)"/>
    <property type="match status" value="1"/>
</dbReference>
<dbReference type="Pfam" id="PF05402">
    <property type="entry name" value="PqqD"/>
    <property type="match status" value="1"/>
</dbReference>
<dbReference type="InterPro" id="IPR008792">
    <property type="entry name" value="PQQD"/>
</dbReference>
<organism evidence="1 2">
    <name type="scientific">Hominisplanchenecus faecis</name>
    <dbReference type="NCBI Taxonomy" id="2885351"/>
    <lineage>
        <taxon>Bacteria</taxon>
        <taxon>Bacillati</taxon>
        <taxon>Bacillota</taxon>
        <taxon>Clostridia</taxon>
        <taxon>Lachnospirales</taxon>
        <taxon>Lachnospiraceae</taxon>
        <taxon>Hominisplanchenecus</taxon>
    </lineage>
</organism>
<reference evidence="1 2" key="1">
    <citation type="submission" date="2021-10" db="EMBL/GenBank/DDBJ databases">
        <title>Anaerobic single-cell dispensing facilitates the cultivation of human gut bacteria.</title>
        <authorList>
            <person name="Afrizal A."/>
        </authorList>
    </citation>
    <scope>NUCLEOTIDE SEQUENCE [LARGE SCALE GENOMIC DNA]</scope>
    <source>
        <strain evidence="1 2">CLA-AA-H246</strain>
    </source>
</reference>
<proteinExistence type="predicted"/>